<dbReference type="InParanoid" id="E9G2R2"/>
<name>E9G2R2_DAPPU</name>
<evidence type="ECO:0000256" key="1">
    <source>
        <dbReference type="SAM" id="Coils"/>
    </source>
</evidence>
<feature type="coiled-coil region" evidence="1">
    <location>
        <begin position="176"/>
        <end position="217"/>
    </location>
</feature>
<evidence type="ECO:0000256" key="2">
    <source>
        <dbReference type="SAM" id="MobiDB-lite"/>
    </source>
</evidence>
<dbReference type="Proteomes" id="UP000000305">
    <property type="component" value="Unassembled WGS sequence"/>
</dbReference>
<dbReference type="OrthoDB" id="6366709at2759"/>
<dbReference type="EMBL" id="GL732530">
    <property type="protein sequence ID" value="EFX86467.1"/>
    <property type="molecule type" value="Genomic_DNA"/>
</dbReference>
<evidence type="ECO:0000313" key="3">
    <source>
        <dbReference type="EMBL" id="EFX86467.1"/>
    </source>
</evidence>
<gene>
    <name evidence="3" type="ORF">DAPPUDRAFT_313078</name>
</gene>
<feature type="region of interest" description="Disordered" evidence="2">
    <location>
        <begin position="273"/>
        <end position="293"/>
    </location>
</feature>
<feature type="region of interest" description="Disordered" evidence="2">
    <location>
        <begin position="109"/>
        <end position="128"/>
    </location>
</feature>
<accession>E9G2R2</accession>
<keyword evidence="4" id="KW-1185">Reference proteome</keyword>
<protein>
    <submittedName>
        <fullName evidence="3">Uncharacterized protein</fullName>
    </submittedName>
</protein>
<dbReference type="AlphaFoldDB" id="E9G2R2"/>
<dbReference type="HOGENOM" id="CLU_931443_0_0_1"/>
<dbReference type="KEGG" id="dpx:DAPPUDRAFT_313078"/>
<organism evidence="3 4">
    <name type="scientific">Daphnia pulex</name>
    <name type="common">Water flea</name>
    <dbReference type="NCBI Taxonomy" id="6669"/>
    <lineage>
        <taxon>Eukaryota</taxon>
        <taxon>Metazoa</taxon>
        <taxon>Ecdysozoa</taxon>
        <taxon>Arthropoda</taxon>
        <taxon>Crustacea</taxon>
        <taxon>Branchiopoda</taxon>
        <taxon>Diplostraca</taxon>
        <taxon>Cladocera</taxon>
        <taxon>Anomopoda</taxon>
        <taxon>Daphniidae</taxon>
        <taxon>Daphnia</taxon>
    </lineage>
</organism>
<evidence type="ECO:0000313" key="4">
    <source>
        <dbReference type="Proteomes" id="UP000000305"/>
    </source>
</evidence>
<sequence length="299" mass="34411">MVLSNEEFNRAEICDIDTEKEQMSSLFQLRQSTHSFLIQCLADREIQKLIYSKTNYSSSKSAYSYNCTVIHNPHAWYHLNAVRGPGWNTQRHQPLDPKLKIVHVLANQNSNKKQNDNDHLKTQQAREQIRQHEETIRILMEENAQVKQLYLNALKDRNGNTGNLNTNNNASNSKQLNQLQQETRALKAVIESHKATIQILKDQNVSLQWKVNDLQIQSSSENQINASNNQRIYQLQQEIQTMKLVSQQKIETIRTLESQNLNLQARLREAVVHPPSSSLPADRPSMTRDSGSRGCCIIM</sequence>
<reference evidence="3 4" key="1">
    <citation type="journal article" date="2011" name="Science">
        <title>The ecoresponsive genome of Daphnia pulex.</title>
        <authorList>
            <person name="Colbourne J.K."/>
            <person name="Pfrender M.E."/>
            <person name="Gilbert D."/>
            <person name="Thomas W.K."/>
            <person name="Tucker A."/>
            <person name="Oakley T.H."/>
            <person name="Tokishita S."/>
            <person name="Aerts A."/>
            <person name="Arnold G.J."/>
            <person name="Basu M.K."/>
            <person name="Bauer D.J."/>
            <person name="Caceres C.E."/>
            <person name="Carmel L."/>
            <person name="Casola C."/>
            <person name="Choi J.H."/>
            <person name="Detter J.C."/>
            <person name="Dong Q."/>
            <person name="Dusheyko S."/>
            <person name="Eads B.D."/>
            <person name="Frohlich T."/>
            <person name="Geiler-Samerotte K.A."/>
            <person name="Gerlach D."/>
            <person name="Hatcher P."/>
            <person name="Jogdeo S."/>
            <person name="Krijgsveld J."/>
            <person name="Kriventseva E.V."/>
            <person name="Kultz D."/>
            <person name="Laforsch C."/>
            <person name="Lindquist E."/>
            <person name="Lopez J."/>
            <person name="Manak J.R."/>
            <person name="Muller J."/>
            <person name="Pangilinan J."/>
            <person name="Patwardhan R.P."/>
            <person name="Pitluck S."/>
            <person name="Pritham E.J."/>
            <person name="Rechtsteiner A."/>
            <person name="Rho M."/>
            <person name="Rogozin I.B."/>
            <person name="Sakarya O."/>
            <person name="Salamov A."/>
            <person name="Schaack S."/>
            <person name="Shapiro H."/>
            <person name="Shiga Y."/>
            <person name="Skalitzky C."/>
            <person name="Smith Z."/>
            <person name="Souvorov A."/>
            <person name="Sung W."/>
            <person name="Tang Z."/>
            <person name="Tsuchiya D."/>
            <person name="Tu H."/>
            <person name="Vos H."/>
            <person name="Wang M."/>
            <person name="Wolf Y.I."/>
            <person name="Yamagata H."/>
            <person name="Yamada T."/>
            <person name="Ye Y."/>
            <person name="Shaw J.R."/>
            <person name="Andrews J."/>
            <person name="Crease T.J."/>
            <person name="Tang H."/>
            <person name="Lucas S.M."/>
            <person name="Robertson H.M."/>
            <person name="Bork P."/>
            <person name="Koonin E.V."/>
            <person name="Zdobnov E.M."/>
            <person name="Grigoriev I.V."/>
            <person name="Lynch M."/>
            <person name="Boore J.L."/>
        </authorList>
    </citation>
    <scope>NUCLEOTIDE SEQUENCE [LARGE SCALE GENOMIC DNA]</scope>
</reference>
<keyword evidence="1" id="KW-0175">Coiled coil</keyword>
<proteinExistence type="predicted"/>